<keyword evidence="1" id="KW-0472">Membrane</keyword>
<protein>
    <submittedName>
        <fullName evidence="2">Uncharacterized protein</fullName>
    </submittedName>
</protein>
<dbReference type="EMBL" id="KQ251344">
    <property type="protein sequence ID" value="KNC70376.1"/>
    <property type="molecule type" value="Genomic_DNA"/>
</dbReference>
<keyword evidence="3" id="KW-1185">Reference proteome</keyword>
<proteinExistence type="predicted"/>
<dbReference type="RefSeq" id="XP_014144278.1">
    <property type="nucleotide sequence ID" value="XM_014288803.1"/>
</dbReference>
<feature type="transmembrane region" description="Helical" evidence="1">
    <location>
        <begin position="26"/>
        <end position="44"/>
    </location>
</feature>
<name>A0A0L0F134_9EUKA</name>
<sequence length="51" mass="5556">DLLRRMKYTSAIGSLIRKRVATGAKLMTPFMSVLLMGLFNIGLLDVSLSGV</sequence>
<dbReference type="Proteomes" id="UP000054560">
    <property type="component" value="Unassembled WGS sequence"/>
</dbReference>
<keyword evidence="1" id="KW-1133">Transmembrane helix</keyword>
<organism evidence="2 3">
    <name type="scientific">Sphaeroforma arctica JP610</name>
    <dbReference type="NCBI Taxonomy" id="667725"/>
    <lineage>
        <taxon>Eukaryota</taxon>
        <taxon>Ichthyosporea</taxon>
        <taxon>Ichthyophonida</taxon>
        <taxon>Sphaeroforma</taxon>
    </lineage>
</organism>
<evidence type="ECO:0000313" key="2">
    <source>
        <dbReference type="EMBL" id="KNC70376.1"/>
    </source>
</evidence>
<evidence type="ECO:0000313" key="3">
    <source>
        <dbReference type="Proteomes" id="UP000054560"/>
    </source>
</evidence>
<keyword evidence="1" id="KW-0812">Transmembrane</keyword>
<reference evidence="2 3" key="1">
    <citation type="submission" date="2011-02" db="EMBL/GenBank/DDBJ databases">
        <title>The Genome Sequence of Sphaeroforma arctica JP610.</title>
        <authorList>
            <consortium name="The Broad Institute Genome Sequencing Platform"/>
            <person name="Russ C."/>
            <person name="Cuomo C."/>
            <person name="Young S.K."/>
            <person name="Zeng Q."/>
            <person name="Gargeya S."/>
            <person name="Alvarado L."/>
            <person name="Berlin A."/>
            <person name="Chapman S.B."/>
            <person name="Chen Z."/>
            <person name="Freedman E."/>
            <person name="Gellesch M."/>
            <person name="Goldberg J."/>
            <person name="Griggs A."/>
            <person name="Gujja S."/>
            <person name="Heilman E."/>
            <person name="Heiman D."/>
            <person name="Howarth C."/>
            <person name="Mehta T."/>
            <person name="Neiman D."/>
            <person name="Pearson M."/>
            <person name="Roberts A."/>
            <person name="Saif S."/>
            <person name="Shea T."/>
            <person name="Shenoy N."/>
            <person name="Sisk P."/>
            <person name="Stolte C."/>
            <person name="Sykes S."/>
            <person name="White J."/>
            <person name="Yandava C."/>
            <person name="Burger G."/>
            <person name="Gray M.W."/>
            <person name="Holland P.W.H."/>
            <person name="King N."/>
            <person name="Lang F.B.F."/>
            <person name="Roger A.J."/>
            <person name="Ruiz-Trillo I."/>
            <person name="Haas B."/>
            <person name="Nusbaum C."/>
            <person name="Birren B."/>
        </authorList>
    </citation>
    <scope>NUCLEOTIDE SEQUENCE [LARGE SCALE GENOMIC DNA]</scope>
    <source>
        <strain evidence="2 3">JP610</strain>
    </source>
</reference>
<evidence type="ECO:0000256" key="1">
    <source>
        <dbReference type="SAM" id="Phobius"/>
    </source>
</evidence>
<feature type="non-terminal residue" evidence="2">
    <location>
        <position position="1"/>
    </location>
</feature>
<dbReference type="AlphaFoldDB" id="A0A0L0F134"/>
<accession>A0A0L0F134</accession>
<gene>
    <name evidence="2" type="ORF">SARC_17096</name>
</gene>
<dbReference type="GeneID" id="25917600"/>